<dbReference type="HOGENOM" id="CLU_139002_1_0_5"/>
<dbReference type="AlphaFoldDB" id="D5BMZ7"/>
<dbReference type="SUPFAM" id="SSF51182">
    <property type="entry name" value="RmlC-like cupins"/>
    <property type="match status" value="1"/>
</dbReference>
<feature type="domain" description="Cupin type-2" evidence="2">
    <location>
        <begin position="50"/>
        <end position="120"/>
    </location>
</feature>
<evidence type="ECO:0000259" key="2">
    <source>
        <dbReference type="Pfam" id="PF07883"/>
    </source>
</evidence>
<evidence type="ECO:0000256" key="1">
    <source>
        <dbReference type="ARBA" id="ARBA00022723"/>
    </source>
</evidence>
<dbReference type="InterPro" id="IPR013096">
    <property type="entry name" value="Cupin_2"/>
</dbReference>
<dbReference type="RefSeq" id="WP_013046817.1">
    <property type="nucleotide sequence ID" value="NC_014010.1"/>
</dbReference>
<keyword evidence="1" id="KW-0479">Metal-binding</keyword>
<dbReference type="eggNOG" id="COG3837">
    <property type="taxonomic scope" value="Bacteria"/>
</dbReference>
<dbReference type="InterPro" id="IPR011051">
    <property type="entry name" value="RmlC_Cupin_sf"/>
</dbReference>
<dbReference type="Pfam" id="PF07883">
    <property type="entry name" value="Cupin_2"/>
    <property type="match status" value="1"/>
</dbReference>
<dbReference type="Gene3D" id="2.60.120.10">
    <property type="entry name" value="Jelly Rolls"/>
    <property type="match status" value="1"/>
</dbReference>
<protein>
    <recommendedName>
        <fullName evidence="2">Cupin type-2 domain-containing protein</fullName>
    </recommendedName>
</protein>
<sequence>MPKIDCETLEMVKGRYLSSLAAYTKGITDNYVKGAVGDKAGLTQFGVNRAVLEPGAGTSMRHWHVNQDEFVIVVEGTVTLIDDDGEHQLHAGDCAGFKAGDANGHHIINKSDKVATLFEIGTRTETETTYYADHDLMVTKRDGDYHFTRKNGESLPD</sequence>
<dbReference type="GO" id="GO:0046872">
    <property type="term" value="F:metal ion binding"/>
    <property type="evidence" value="ECO:0007669"/>
    <property type="project" value="UniProtKB-KW"/>
</dbReference>
<dbReference type="CDD" id="cd02224">
    <property type="entry name" value="cupin_SPO2919-like"/>
    <property type="match status" value="1"/>
</dbReference>
<dbReference type="KEGG" id="apb:SAR116_1947"/>
<dbReference type="Proteomes" id="UP000007460">
    <property type="component" value="Chromosome"/>
</dbReference>
<organism evidence="3 4">
    <name type="scientific">Puniceispirillum marinum (strain IMCC1322)</name>
    <dbReference type="NCBI Taxonomy" id="488538"/>
    <lineage>
        <taxon>Bacteria</taxon>
        <taxon>Pseudomonadati</taxon>
        <taxon>Pseudomonadota</taxon>
        <taxon>Alphaproteobacteria</taxon>
        <taxon>Candidatus Puniceispirillales</taxon>
        <taxon>Candidatus Puniceispirillaceae</taxon>
        <taxon>Candidatus Puniceispirillum</taxon>
    </lineage>
</organism>
<evidence type="ECO:0000313" key="4">
    <source>
        <dbReference type="Proteomes" id="UP000007460"/>
    </source>
</evidence>
<proteinExistence type="predicted"/>
<dbReference type="InterPro" id="IPR014710">
    <property type="entry name" value="RmlC-like_jellyroll"/>
</dbReference>
<dbReference type="EMBL" id="CP001751">
    <property type="protein sequence ID" value="ADE40190.1"/>
    <property type="molecule type" value="Genomic_DNA"/>
</dbReference>
<evidence type="ECO:0000313" key="3">
    <source>
        <dbReference type="EMBL" id="ADE40190.1"/>
    </source>
</evidence>
<accession>D5BMZ7</accession>
<dbReference type="InterPro" id="IPR051610">
    <property type="entry name" value="GPI/OXD"/>
</dbReference>
<dbReference type="PANTHER" id="PTHR35848">
    <property type="entry name" value="OXALATE-BINDING PROTEIN"/>
    <property type="match status" value="1"/>
</dbReference>
<gene>
    <name evidence="3" type="ordered locus">SAR116_1947</name>
</gene>
<dbReference type="OrthoDB" id="5290459at2"/>
<reference evidence="3 4" key="1">
    <citation type="journal article" date="2010" name="J. Bacteriol.">
        <title>Complete genome sequence of "Candidatus Puniceispirillum marinum" IMCC1322, a representative of the SAR116 clade in the Alphaproteobacteria.</title>
        <authorList>
            <person name="Oh H.M."/>
            <person name="Kwon K.K."/>
            <person name="Kang I."/>
            <person name="Kang S.G."/>
            <person name="Lee J.H."/>
            <person name="Kim S.J."/>
            <person name="Cho J.C."/>
        </authorList>
    </citation>
    <scope>NUCLEOTIDE SEQUENCE [LARGE SCALE GENOMIC DNA]</scope>
    <source>
        <strain evidence="3 4">IMCC1322</strain>
    </source>
</reference>
<name>D5BMZ7_PUNMI</name>
<dbReference type="STRING" id="488538.SAR116_1947"/>
<dbReference type="PANTHER" id="PTHR35848:SF9">
    <property type="entry name" value="SLL1358 PROTEIN"/>
    <property type="match status" value="1"/>
</dbReference>
<keyword evidence="4" id="KW-1185">Reference proteome</keyword>